<organism evidence="8 9">
    <name type="scientific">Parapedobacter pyrenivorans</name>
    <dbReference type="NCBI Taxonomy" id="1305674"/>
    <lineage>
        <taxon>Bacteria</taxon>
        <taxon>Pseudomonadati</taxon>
        <taxon>Bacteroidota</taxon>
        <taxon>Sphingobacteriia</taxon>
        <taxon>Sphingobacteriales</taxon>
        <taxon>Sphingobacteriaceae</taxon>
        <taxon>Parapedobacter</taxon>
    </lineage>
</organism>
<protein>
    <submittedName>
        <fullName evidence="8">Membrane protein</fullName>
    </submittedName>
</protein>
<dbReference type="AlphaFoldDB" id="A0A917HM65"/>
<dbReference type="InterPro" id="IPR012944">
    <property type="entry name" value="SusD_RagB_dom"/>
</dbReference>
<evidence type="ECO:0000259" key="6">
    <source>
        <dbReference type="Pfam" id="PF07980"/>
    </source>
</evidence>
<dbReference type="EMBL" id="BMER01000001">
    <property type="protein sequence ID" value="GGG84034.1"/>
    <property type="molecule type" value="Genomic_DNA"/>
</dbReference>
<evidence type="ECO:0000256" key="1">
    <source>
        <dbReference type="ARBA" id="ARBA00004442"/>
    </source>
</evidence>
<dbReference type="Gene3D" id="1.25.40.390">
    <property type="match status" value="1"/>
</dbReference>
<dbReference type="InterPro" id="IPR033985">
    <property type="entry name" value="SusD-like_N"/>
</dbReference>
<dbReference type="Pfam" id="PF14322">
    <property type="entry name" value="SusD-like_3"/>
    <property type="match status" value="1"/>
</dbReference>
<comment type="subcellular location">
    <subcellularLocation>
        <location evidence="1">Cell outer membrane</location>
    </subcellularLocation>
</comment>
<reference evidence="8" key="1">
    <citation type="journal article" date="2014" name="Int. J. Syst. Evol. Microbiol.">
        <title>Complete genome sequence of Corynebacterium casei LMG S-19264T (=DSM 44701T), isolated from a smear-ripened cheese.</title>
        <authorList>
            <consortium name="US DOE Joint Genome Institute (JGI-PGF)"/>
            <person name="Walter F."/>
            <person name="Albersmeier A."/>
            <person name="Kalinowski J."/>
            <person name="Ruckert C."/>
        </authorList>
    </citation>
    <scope>NUCLEOTIDE SEQUENCE</scope>
    <source>
        <strain evidence="8">CGMCC 1.12195</strain>
    </source>
</reference>
<evidence type="ECO:0000313" key="8">
    <source>
        <dbReference type="EMBL" id="GGG84034.1"/>
    </source>
</evidence>
<reference evidence="8" key="2">
    <citation type="submission" date="2020-09" db="EMBL/GenBank/DDBJ databases">
        <authorList>
            <person name="Sun Q."/>
            <person name="Zhou Y."/>
        </authorList>
    </citation>
    <scope>NUCLEOTIDE SEQUENCE</scope>
    <source>
        <strain evidence="8">CGMCC 1.12195</strain>
    </source>
</reference>
<keyword evidence="9" id="KW-1185">Reference proteome</keyword>
<proteinExistence type="inferred from homology"/>
<evidence type="ECO:0000313" key="9">
    <source>
        <dbReference type="Proteomes" id="UP000660862"/>
    </source>
</evidence>
<feature type="domain" description="SusD-like N-terminal" evidence="7">
    <location>
        <begin position="47"/>
        <end position="220"/>
    </location>
</feature>
<comment type="similarity">
    <text evidence="2">Belongs to the SusD family.</text>
</comment>
<gene>
    <name evidence="8" type="ORF">GCM10007415_16490</name>
</gene>
<dbReference type="Pfam" id="PF07980">
    <property type="entry name" value="SusD_RagB"/>
    <property type="match status" value="1"/>
</dbReference>
<evidence type="ECO:0000256" key="3">
    <source>
        <dbReference type="ARBA" id="ARBA00022729"/>
    </source>
</evidence>
<comment type="caution">
    <text evidence="8">The sequence shown here is derived from an EMBL/GenBank/DDBJ whole genome shotgun (WGS) entry which is preliminary data.</text>
</comment>
<sequence>MTMYIYKNIAKSIGVAALVMQLTSCEKWLDRNPTEILLEEQVWNDPEMARSVLANLYNRLQPTGGLEGGLLSPTDVDEGMWSGGLGGNNGRNTRVNYGYDVKQLWDYGLIRDINLFLENIEASTVMDAEDKQQLLAEGRFIRAYVYFLHVRGMGGVPLILRTYQYDGPEGVPAMREPRATEAGLYDFISTELDQIKDQLPQTAGSKTRANKWTVLALKSQAMLYAASIAKYNNLMTDPIRTTNGEVGILADRAAGYYEQSLAASQEILNDGPFALYEENPDRAQNFYELFTTKNNNPEVIWAFDYTLDGKYHSFTFENIPRSLRESAGGAAGVTPSLNIVEAFDYLDGRPGALVTRTPDNSDYIYYDSPEAVFEGKDARMAGTVITPGSTFRGQRINIQAGVMEWDEASGRYIVHTHADLGREFEDGGLMVGHDGPLPNAANVTNSGFYLRKYVDARVGSAQQGQGSDVWWIRFRLGGIYLNAAEAAFELGDEPQALAYMNRLRERAGFAANSLTALTIEKIRGEFRVELAFEEQRWWDLKRWRIAHEVFNGNRQSANTLVHALWPYRVVRPGDPDKHNKYVFEKRVAPRFTQPRFFRLGNYYSTIPQNALNGNPLLVRNPFH</sequence>
<name>A0A917HM65_9SPHI</name>
<dbReference type="GO" id="GO:0009279">
    <property type="term" value="C:cell outer membrane"/>
    <property type="evidence" value="ECO:0007669"/>
    <property type="project" value="UniProtKB-SubCell"/>
</dbReference>
<dbReference type="SUPFAM" id="SSF48452">
    <property type="entry name" value="TPR-like"/>
    <property type="match status" value="1"/>
</dbReference>
<evidence type="ECO:0000259" key="7">
    <source>
        <dbReference type="Pfam" id="PF14322"/>
    </source>
</evidence>
<dbReference type="Proteomes" id="UP000660862">
    <property type="component" value="Unassembled WGS sequence"/>
</dbReference>
<keyword evidence="4" id="KW-0472">Membrane</keyword>
<keyword evidence="3" id="KW-0732">Signal</keyword>
<accession>A0A917HM65</accession>
<feature type="domain" description="RagB/SusD" evidence="6">
    <location>
        <begin position="297"/>
        <end position="622"/>
    </location>
</feature>
<evidence type="ECO:0000256" key="2">
    <source>
        <dbReference type="ARBA" id="ARBA00006275"/>
    </source>
</evidence>
<evidence type="ECO:0000256" key="5">
    <source>
        <dbReference type="ARBA" id="ARBA00023237"/>
    </source>
</evidence>
<keyword evidence="5" id="KW-0998">Cell outer membrane</keyword>
<evidence type="ECO:0000256" key="4">
    <source>
        <dbReference type="ARBA" id="ARBA00023136"/>
    </source>
</evidence>
<dbReference type="InterPro" id="IPR011990">
    <property type="entry name" value="TPR-like_helical_dom_sf"/>
</dbReference>